<name>A0A136Q4E9_9FIRM</name>
<dbReference type="EMBL" id="LSZW01000061">
    <property type="protein sequence ID" value="KXK65426.1"/>
    <property type="molecule type" value="Genomic_DNA"/>
</dbReference>
<dbReference type="Proteomes" id="UP000070366">
    <property type="component" value="Unassembled WGS sequence"/>
</dbReference>
<dbReference type="STRING" id="626937.HMPREF3293_01638"/>
<reference evidence="1 2" key="1">
    <citation type="submission" date="2016-02" db="EMBL/GenBank/DDBJ databases">
        <authorList>
            <person name="Wen L."/>
            <person name="He K."/>
            <person name="Yang H."/>
        </authorList>
    </citation>
    <scope>NUCLEOTIDE SEQUENCE [LARGE SCALE GENOMIC DNA]</scope>
    <source>
        <strain evidence="1 2">DSM 22607</strain>
    </source>
</reference>
<sequence>MFAHIIVCYNYFVLDIKFTLYYGNNGLKCLCKANFNLIYQYYYLFSKN</sequence>
<evidence type="ECO:0000313" key="1">
    <source>
        <dbReference type="EMBL" id="KXK65426.1"/>
    </source>
</evidence>
<evidence type="ECO:0000313" key="2">
    <source>
        <dbReference type="Proteomes" id="UP000070366"/>
    </source>
</evidence>
<comment type="caution">
    <text evidence="1">The sequence shown here is derived from an EMBL/GenBank/DDBJ whole genome shotgun (WGS) entry which is preliminary data.</text>
</comment>
<protein>
    <submittedName>
        <fullName evidence="1">Uncharacterized protein</fullName>
    </submittedName>
</protein>
<gene>
    <name evidence="1" type="ORF">HMPREF3293_01638</name>
</gene>
<organism evidence="1 2">
    <name type="scientific">Christensenella minuta</name>
    <dbReference type="NCBI Taxonomy" id="626937"/>
    <lineage>
        <taxon>Bacteria</taxon>
        <taxon>Bacillati</taxon>
        <taxon>Bacillota</taxon>
        <taxon>Clostridia</taxon>
        <taxon>Christensenellales</taxon>
        <taxon>Christensenellaceae</taxon>
        <taxon>Christensenella</taxon>
    </lineage>
</organism>
<accession>A0A136Q4E9</accession>
<proteinExistence type="predicted"/>
<dbReference type="AlphaFoldDB" id="A0A136Q4E9"/>
<keyword evidence="2" id="KW-1185">Reference proteome</keyword>